<reference evidence="2 3" key="1">
    <citation type="journal article" date="2024" name="ISME J.">
        <title>Tailless and filamentous prophages are predominant in marine Vibrio.</title>
        <authorList>
            <person name="Steensen K."/>
            <person name="Seneca J."/>
            <person name="Bartlau N."/>
            <person name="Yu X.A."/>
            <person name="Hussain F.A."/>
            <person name="Polz M.F."/>
        </authorList>
    </citation>
    <scope>NUCLEOTIDE SEQUENCE [LARGE SCALE GENOMIC DNA]</scope>
    <source>
        <strain evidence="2 3">10N.239.312.F12</strain>
    </source>
</reference>
<dbReference type="EMBL" id="JBFSSG010000001">
    <property type="protein sequence ID" value="MEZ8719572.1"/>
    <property type="molecule type" value="Genomic_DNA"/>
</dbReference>
<organism evidence="2 3">
    <name type="scientific">Vibrio pomeroyi</name>
    <dbReference type="NCBI Taxonomy" id="198832"/>
    <lineage>
        <taxon>Bacteria</taxon>
        <taxon>Pseudomonadati</taxon>
        <taxon>Pseudomonadota</taxon>
        <taxon>Gammaproteobacteria</taxon>
        <taxon>Vibrionales</taxon>
        <taxon>Vibrionaceae</taxon>
        <taxon>Vibrio</taxon>
    </lineage>
</organism>
<evidence type="ECO:0000256" key="1">
    <source>
        <dbReference type="SAM" id="SignalP"/>
    </source>
</evidence>
<proteinExistence type="predicted"/>
<gene>
    <name evidence="2" type="ORF">AB6D66_00740</name>
</gene>
<feature type="chain" id="PRO_5046515222" evidence="1">
    <location>
        <begin position="26"/>
        <end position="138"/>
    </location>
</feature>
<evidence type="ECO:0000313" key="2">
    <source>
        <dbReference type="EMBL" id="MEZ8719572.1"/>
    </source>
</evidence>
<comment type="caution">
    <text evidence="2">The sequence shown here is derived from an EMBL/GenBank/DDBJ whole genome shotgun (WGS) entry which is preliminary data.</text>
</comment>
<sequence length="138" mass="14322">MKILPKVLTTSLLVASMATTGGASAEIIINGESYEGQNLRIVGSNGSLTIDGNPIQIDDRIINIQVNGDLDQLQVSTSNEIIVNGTVGFLETKSGNVKTGDVLGDIVTQSGNVTTGAISGNVKTMSGNISYEVPVENE</sequence>
<keyword evidence="3" id="KW-1185">Reference proteome</keyword>
<protein>
    <submittedName>
        <fullName evidence="2">Uncharacterized protein</fullName>
    </submittedName>
</protein>
<dbReference type="Proteomes" id="UP001570071">
    <property type="component" value="Unassembled WGS sequence"/>
</dbReference>
<accession>A0ABV4MR09</accession>
<name>A0ABV4MR09_9VIBR</name>
<keyword evidence="1" id="KW-0732">Signal</keyword>
<dbReference type="RefSeq" id="WP_372121859.1">
    <property type="nucleotide sequence ID" value="NZ_JBFSSG010000001.1"/>
</dbReference>
<feature type="signal peptide" evidence="1">
    <location>
        <begin position="1"/>
        <end position="25"/>
    </location>
</feature>
<evidence type="ECO:0000313" key="3">
    <source>
        <dbReference type="Proteomes" id="UP001570071"/>
    </source>
</evidence>